<sequence>METRKHNQTRWRENELILVTVYCLLGIVGYWWKIFEHSGTWLREQYGGRFNEHQLYFDYFVNVLFPETGLLVMIYLGYLWMNLYTLPRLVQAEAAEPGSFRVAFALRGHIEISGSAGETLKRFLWGLANTVLLIIVLGIGWAVVIYYEQQYDFVGMDWTSLANRALGLGWGNSAKLLLLYTTYAYIREISIRRLVADPKRNAWRIALVNQITTYALVYFMVGCVLYFFDVFEDKAFGVIFFGVGPVLLLAGLTNIYWVFPTVGDGRFFRRRVLNRLLLSTLAWSIPVPFFIMGESHDVMPGILSIWMGQLFVVTPVSWFIFQRRKNKILQVRALQEALGQSEADLQFLRSQINPHFLFNALNTLYGTALQEEALRTAGGIQQLGDMMRFMLHENHQDRIPMSKEVEYLQNYIALQQLRSDSSPLINITTAIADNLPDCMIAPMLLIPFVENAFKHGISLRHPSWIDIRLNGEGDRILFEVRNSIHTRQGTDPEKEKSGIGLKNVLHRLNLVYPARHTLFVNQDEKEFFIQLMIEP</sequence>
<accession>A0A8J2UCM9</accession>
<dbReference type="Proteomes" id="UP000607559">
    <property type="component" value="Unassembled WGS sequence"/>
</dbReference>
<dbReference type="PANTHER" id="PTHR34220">
    <property type="entry name" value="SENSOR HISTIDINE KINASE YPDA"/>
    <property type="match status" value="1"/>
</dbReference>
<feature type="domain" description="Signal transduction histidine kinase internal region" evidence="2">
    <location>
        <begin position="343"/>
        <end position="420"/>
    </location>
</feature>
<evidence type="ECO:0000313" key="4">
    <source>
        <dbReference type="Proteomes" id="UP000607559"/>
    </source>
</evidence>
<evidence type="ECO:0000256" key="1">
    <source>
        <dbReference type="SAM" id="Phobius"/>
    </source>
</evidence>
<dbReference type="RefSeq" id="WP_229688877.1">
    <property type="nucleotide sequence ID" value="NZ_BMJC01000002.1"/>
</dbReference>
<feature type="transmembrane region" description="Helical" evidence="1">
    <location>
        <begin position="123"/>
        <end position="147"/>
    </location>
</feature>
<evidence type="ECO:0000259" key="2">
    <source>
        <dbReference type="Pfam" id="PF06580"/>
    </source>
</evidence>
<dbReference type="EMBL" id="BMJC01000002">
    <property type="protein sequence ID" value="GGA98833.1"/>
    <property type="molecule type" value="Genomic_DNA"/>
</dbReference>
<feature type="transmembrane region" description="Helical" evidence="1">
    <location>
        <begin position="16"/>
        <end position="32"/>
    </location>
</feature>
<reference evidence="3" key="1">
    <citation type="journal article" date="2014" name="Int. J. Syst. Evol. Microbiol.">
        <title>Complete genome sequence of Corynebacterium casei LMG S-19264T (=DSM 44701T), isolated from a smear-ripened cheese.</title>
        <authorList>
            <consortium name="US DOE Joint Genome Institute (JGI-PGF)"/>
            <person name="Walter F."/>
            <person name="Albersmeier A."/>
            <person name="Kalinowski J."/>
            <person name="Ruckert C."/>
        </authorList>
    </citation>
    <scope>NUCLEOTIDE SEQUENCE</scope>
    <source>
        <strain evidence="3">CGMCC 1.15448</strain>
    </source>
</reference>
<dbReference type="PANTHER" id="PTHR34220:SF7">
    <property type="entry name" value="SENSOR HISTIDINE KINASE YPDA"/>
    <property type="match status" value="1"/>
</dbReference>
<keyword evidence="1" id="KW-1133">Transmembrane helix</keyword>
<dbReference type="AlphaFoldDB" id="A0A8J2UCM9"/>
<keyword evidence="4" id="KW-1185">Reference proteome</keyword>
<feature type="transmembrane region" description="Helical" evidence="1">
    <location>
        <begin position="167"/>
        <end position="186"/>
    </location>
</feature>
<feature type="transmembrane region" description="Helical" evidence="1">
    <location>
        <begin position="59"/>
        <end position="81"/>
    </location>
</feature>
<keyword evidence="1" id="KW-0812">Transmembrane</keyword>
<gene>
    <name evidence="3" type="ORF">GCM10011511_22690</name>
</gene>
<organism evidence="3 4">
    <name type="scientific">Puia dinghuensis</name>
    <dbReference type="NCBI Taxonomy" id="1792502"/>
    <lineage>
        <taxon>Bacteria</taxon>
        <taxon>Pseudomonadati</taxon>
        <taxon>Bacteroidota</taxon>
        <taxon>Chitinophagia</taxon>
        <taxon>Chitinophagales</taxon>
        <taxon>Chitinophagaceae</taxon>
        <taxon>Puia</taxon>
    </lineage>
</organism>
<dbReference type="Pfam" id="PF06580">
    <property type="entry name" value="His_kinase"/>
    <property type="match status" value="1"/>
</dbReference>
<protein>
    <recommendedName>
        <fullName evidence="2">Signal transduction histidine kinase internal region domain-containing protein</fullName>
    </recommendedName>
</protein>
<dbReference type="Gene3D" id="3.30.565.10">
    <property type="entry name" value="Histidine kinase-like ATPase, C-terminal domain"/>
    <property type="match status" value="1"/>
</dbReference>
<keyword evidence="1" id="KW-0472">Membrane</keyword>
<dbReference type="InterPro" id="IPR050640">
    <property type="entry name" value="Bact_2-comp_sensor_kinase"/>
</dbReference>
<dbReference type="GO" id="GO:0000155">
    <property type="term" value="F:phosphorelay sensor kinase activity"/>
    <property type="evidence" value="ECO:0007669"/>
    <property type="project" value="InterPro"/>
</dbReference>
<comment type="caution">
    <text evidence="3">The sequence shown here is derived from an EMBL/GenBank/DDBJ whole genome shotgun (WGS) entry which is preliminary data.</text>
</comment>
<feature type="transmembrane region" description="Helical" evidence="1">
    <location>
        <begin position="234"/>
        <end position="260"/>
    </location>
</feature>
<proteinExistence type="predicted"/>
<feature type="transmembrane region" description="Helical" evidence="1">
    <location>
        <begin position="207"/>
        <end position="228"/>
    </location>
</feature>
<name>A0A8J2UCM9_9BACT</name>
<evidence type="ECO:0000313" key="3">
    <source>
        <dbReference type="EMBL" id="GGA98833.1"/>
    </source>
</evidence>
<dbReference type="SUPFAM" id="SSF55874">
    <property type="entry name" value="ATPase domain of HSP90 chaperone/DNA topoisomerase II/histidine kinase"/>
    <property type="match status" value="1"/>
</dbReference>
<feature type="transmembrane region" description="Helical" evidence="1">
    <location>
        <begin position="272"/>
        <end position="292"/>
    </location>
</feature>
<dbReference type="InterPro" id="IPR010559">
    <property type="entry name" value="Sig_transdc_His_kin_internal"/>
</dbReference>
<dbReference type="GO" id="GO:0016020">
    <property type="term" value="C:membrane"/>
    <property type="evidence" value="ECO:0007669"/>
    <property type="project" value="InterPro"/>
</dbReference>
<feature type="transmembrane region" description="Helical" evidence="1">
    <location>
        <begin position="298"/>
        <end position="321"/>
    </location>
</feature>
<dbReference type="InterPro" id="IPR036890">
    <property type="entry name" value="HATPase_C_sf"/>
</dbReference>
<reference evidence="3" key="2">
    <citation type="submission" date="2020-09" db="EMBL/GenBank/DDBJ databases">
        <authorList>
            <person name="Sun Q."/>
            <person name="Zhou Y."/>
        </authorList>
    </citation>
    <scope>NUCLEOTIDE SEQUENCE</scope>
    <source>
        <strain evidence="3">CGMCC 1.15448</strain>
    </source>
</reference>